<evidence type="ECO:0000256" key="1">
    <source>
        <dbReference type="SAM" id="MobiDB-lite"/>
    </source>
</evidence>
<dbReference type="EMBL" id="MCBR01006603">
    <property type="protein sequence ID" value="RKF77181.1"/>
    <property type="molecule type" value="Genomic_DNA"/>
</dbReference>
<proteinExistence type="predicted"/>
<feature type="compositionally biased region" description="Basic and acidic residues" evidence="1">
    <location>
        <begin position="538"/>
        <end position="553"/>
    </location>
</feature>
<protein>
    <submittedName>
        <fullName evidence="2">Uncharacterized protein</fullName>
    </submittedName>
</protein>
<name>A0A420IRM0_9PEZI</name>
<feature type="compositionally biased region" description="Basic and acidic residues" evidence="1">
    <location>
        <begin position="284"/>
        <end position="308"/>
    </location>
</feature>
<accession>A0A420IRM0</accession>
<feature type="region of interest" description="Disordered" evidence="1">
    <location>
        <begin position="239"/>
        <end position="312"/>
    </location>
</feature>
<feature type="compositionally biased region" description="Basic and acidic residues" evidence="1">
    <location>
        <begin position="255"/>
        <end position="276"/>
    </location>
</feature>
<evidence type="ECO:0000313" key="3">
    <source>
        <dbReference type="Proteomes" id="UP000285405"/>
    </source>
</evidence>
<evidence type="ECO:0000313" key="2">
    <source>
        <dbReference type="EMBL" id="RKF77181.1"/>
    </source>
</evidence>
<dbReference type="Proteomes" id="UP000285405">
    <property type="component" value="Unassembled WGS sequence"/>
</dbReference>
<sequence length="678" mass="77289">MASGAVLEETLLPHSSEHQTEEINRLDSLDSGYNITQFTGILSHKITLDAPKLLPDRSIRISFYNPFDKPLFSIKDTYITAKTQLKDLIITLQNLLDNTIASESLESLLVKKIMFRGSIHQSCDRFSSHKSQFKDNSGRLILTQKADYGHVEKMGIYWTKIRDTILIDEESFIQRNKTPILEVYTIHKDLNAQSESMVEVKDATDCQNEIATPLKPNAGRNDSIIVEALGILQIPNDSMRDKNELGCSKTSINENKGDFQQFERSEKQESGDKEMAESNLIERMVTERNPETSNPIEDRKKKEKKENSQADFLIDNVPSLVRPQEKEQSPSYSHTSFITSPKNWGGDRKARGLNKAKATLYLENLDRNKFTTSHWSNHSSFVEDGFSVKEVDNEDKIPLTPESRAGRLTPKLAKELEIYRRSHESAISYANEDEEAFFPSSPTTIPTASTTRESRSFFNEKRQMTQLDLDKIVKDAVVRKMNRRRNANPNTLTNLEGNWNNDMAMDRLLFHSPGFTQDLSYNQEYIEFHQGENLPPGKLDESKEKMGGNDDPRSPMYYSSPCNQTDIGMSSIKAEIPYFMMNSFNPLEAESFHHMNQNLNFINSSIDGYANDAYSTGNLFDVAGGNYCAPRNSGGYFMDYSRHNGSDGGKNLPTHFFNNQMKFQDQFSWNRAYSNGIY</sequence>
<gene>
    <name evidence="2" type="ORF">GcC1_066018</name>
</gene>
<comment type="caution">
    <text evidence="2">The sequence shown here is derived from an EMBL/GenBank/DDBJ whole genome shotgun (WGS) entry which is preliminary data.</text>
</comment>
<feature type="region of interest" description="Disordered" evidence="1">
    <location>
        <begin position="531"/>
        <end position="555"/>
    </location>
</feature>
<reference evidence="2 3" key="1">
    <citation type="journal article" date="2018" name="BMC Genomics">
        <title>Comparative genome analyses reveal sequence features reflecting distinct modes of host-adaptation between dicot and monocot powdery mildew.</title>
        <authorList>
            <person name="Wu Y."/>
            <person name="Ma X."/>
            <person name="Pan Z."/>
            <person name="Kale S.D."/>
            <person name="Song Y."/>
            <person name="King H."/>
            <person name="Zhang Q."/>
            <person name="Presley C."/>
            <person name="Deng X."/>
            <person name="Wei C.I."/>
            <person name="Xiao S."/>
        </authorList>
    </citation>
    <scope>NUCLEOTIDE SEQUENCE [LARGE SCALE GENOMIC DNA]</scope>
    <source>
        <strain evidence="2">UCSC1</strain>
    </source>
</reference>
<dbReference type="AlphaFoldDB" id="A0A420IRM0"/>
<dbReference type="OrthoDB" id="3595768at2759"/>
<organism evidence="2 3">
    <name type="scientific">Golovinomyces cichoracearum</name>
    <dbReference type="NCBI Taxonomy" id="62708"/>
    <lineage>
        <taxon>Eukaryota</taxon>
        <taxon>Fungi</taxon>
        <taxon>Dikarya</taxon>
        <taxon>Ascomycota</taxon>
        <taxon>Pezizomycotina</taxon>
        <taxon>Leotiomycetes</taxon>
        <taxon>Erysiphales</taxon>
        <taxon>Erysiphaceae</taxon>
        <taxon>Golovinomyces</taxon>
    </lineage>
</organism>